<dbReference type="EMBL" id="CP063169">
    <property type="protein sequence ID" value="QOR70807.1"/>
    <property type="molecule type" value="Genomic_DNA"/>
</dbReference>
<dbReference type="RefSeq" id="WP_193497479.1">
    <property type="nucleotide sequence ID" value="NZ_CP063169.1"/>
</dbReference>
<dbReference type="KEGG" id="halt:IM660_00310"/>
<dbReference type="SUPFAM" id="SSF55781">
    <property type="entry name" value="GAF domain-like"/>
    <property type="match status" value="1"/>
</dbReference>
<protein>
    <recommendedName>
        <fullName evidence="6">Glycerol operon regulatory protein</fullName>
    </recommendedName>
</protein>
<dbReference type="PROSITE" id="PS51077">
    <property type="entry name" value="HTH_ICLR"/>
    <property type="match status" value="1"/>
</dbReference>
<evidence type="ECO:0000313" key="9">
    <source>
        <dbReference type="EMBL" id="QOR70807.1"/>
    </source>
</evidence>
<dbReference type="PROSITE" id="PS51078">
    <property type="entry name" value="ICLR_ED"/>
    <property type="match status" value="1"/>
</dbReference>
<keyword evidence="1" id="KW-0319">Glycerol metabolism</keyword>
<dbReference type="AlphaFoldDB" id="A0A7M1SUR4"/>
<keyword evidence="3" id="KW-0238">DNA-binding</keyword>
<dbReference type="InterPro" id="IPR029016">
    <property type="entry name" value="GAF-like_dom_sf"/>
</dbReference>
<sequence>MTKSESHQGVDRALRVLTLLGDNAAGMSLGEIAVATGISKSTMHRVLSAMKSRDFVHQDGPSSRYMLGPAALEVAFRFQAESPIVASFHDQLVQVSRWSGLTVHLARLMDTSVVYLDKVNPIDGLRTNSVIGGVNPAHVTGVGKALLAATLDEKDDRLLKGSRALEARTEHSITNLAELAYELELTRERGFAVDREESEVGVMCVAVAVEVVTGEFLGLSATGPSPQVIAIGIENLGSALLSAGMAAPYSRPAGRER</sequence>
<evidence type="ECO:0000256" key="1">
    <source>
        <dbReference type="ARBA" id="ARBA00022798"/>
    </source>
</evidence>
<evidence type="ECO:0000256" key="3">
    <source>
        <dbReference type="ARBA" id="ARBA00023125"/>
    </source>
</evidence>
<dbReference type="Pfam" id="PF09339">
    <property type="entry name" value="HTH_IclR"/>
    <property type="match status" value="1"/>
</dbReference>
<dbReference type="GO" id="GO:0006071">
    <property type="term" value="P:glycerol metabolic process"/>
    <property type="evidence" value="ECO:0007669"/>
    <property type="project" value="UniProtKB-KW"/>
</dbReference>
<keyword evidence="4" id="KW-0804">Transcription</keyword>
<dbReference type="SUPFAM" id="SSF46785">
    <property type="entry name" value="Winged helix' DNA-binding domain"/>
    <property type="match status" value="1"/>
</dbReference>
<dbReference type="InterPro" id="IPR036388">
    <property type="entry name" value="WH-like_DNA-bd_sf"/>
</dbReference>
<dbReference type="InterPro" id="IPR014757">
    <property type="entry name" value="Tscrpt_reg_IclR_C"/>
</dbReference>
<dbReference type="GO" id="GO:0003700">
    <property type="term" value="F:DNA-binding transcription factor activity"/>
    <property type="evidence" value="ECO:0007669"/>
    <property type="project" value="TreeGrafter"/>
</dbReference>
<evidence type="ECO:0000256" key="5">
    <source>
        <dbReference type="ARBA" id="ARBA00058938"/>
    </source>
</evidence>
<dbReference type="InterPro" id="IPR036390">
    <property type="entry name" value="WH_DNA-bd_sf"/>
</dbReference>
<dbReference type="Gene3D" id="3.30.450.40">
    <property type="match status" value="1"/>
</dbReference>
<dbReference type="Gene3D" id="1.10.10.10">
    <property type="entry name" value="Winged helix-like DNA-binding domain superfamily/Winged helix DNA-binding domain"/>
    <property type="match status" value="1"/>
</dbReference>
<dbReference type="FunFam" id="1.10.10.10:FF:000056">
    <property type="entry name" value="IclR family transcriptional regulator"/>
    <property type="match status" value="1"/>
</dbReference>
<reference evidence="9 10" key="1">
    <citation type="submission" date="2020-10" db="EMBL/GenBank/DDBJ databases">
        <title>Haloactinobacterium sp. RN3S43, a bacterium isolated from saline soil.</title>
        <authorList>
            <person name="Sun J.-Q."/>
        </authorList>
    </citation>
    <scope>NUCLEOTIDE SEQUENCE [LARGE SCALE GENOMIC DNA]</scope>
    <source>
        <strain evidence="9 10">RN3S43</strain>
    </source>
</reference>
<dbReference type="Proteomes" id="UP000593758">
    <property type="component" value="Chromosome"/>
</dbReference>
<proteinExistence type="predicted"/>
<evidence type="ECO:0000256" key="6">
    <source>
        <dbReference type="ARBA" id="ARBA00070406"/>
    </source>
</evidence>
<dbReference type="GO" id="GO:0003677">
    <property type="term" value="F:DNA binding"/>
    <property type="evidence" value="ECO:0007669"/>
    <property type="project" value="UniProtKB-KW"/>
</dbReference>
<dbReference type="InterPro" id="IPR005471">
    <property type="entry name" value="Tscrpt_reg_IclR_N"/>
</dbReference>
<evidence type="ECO:0000256" key="4">
    <source>
        <dbReference type="ARBA" id="ARBA00023163"/>
    </source>
</evidence>
<accession>A0A7M1SUR4</accession>
<dbReference type="Pfam" id="PF01614">
    <property type="entry name" value="IclR_C"/>
    <property type="match status" value="1"/>
</dbReference>
<feature type="domain" description="HTH iclR-type" evidence="7">
    <location>
        <begin position="7"/>
        <end position="69"/>
    </location>
</feature>
<evidence type="ECO:0000259" key="8">
    <source>
        <dbReference type="PROSITE" id="PS51078"/>
    </source>
</evidence>
<dbReference type="PANTHER" id="PTHR30136">
    <property type="entry name" value="HELIX-TURN-HELIX TRANSCRIPTIONAL REGULATOR, ICLR FAMILY"/>
    <property type="match status" value="1"/>
</dbReference>
<dbReference type="PANTHER" id="PTHR30136:SF24">
    <property type="entry name" value="HTH-TYPE TRANSCRIPTIONAL REPRESSOR ALLR"/>
    <property type="match status" value="1"/>
</dbReference>
<organism evidence="9 10">
    <name type="scientific">Ruania alkalisoli</name>
    <dbReference type="NCBI Taxonomy" id="2779775"/>
    <lineage>
        <taxon>Bacteria</taxon>
        <taxon>Bacillati</taxon>
        <taxon>Actinomycetota</taxon>
        <taxon>Actinomycetes</taxon>
        <taxon>Micrococcales</taxon>
        <taxon>Ruaniaceae</taxon>
        <taxon>Ruania</taxon>
    </lineage>
</organism>
<dbReference type="GO" id="GO:0045892">
    <property type="term" value="P:negative regulation of DNA-templated transcription"/>
    <property type="evidence" value="ECO:0007669"/>
    <property type="project" value="TreeGrafter"/>
</dbReference>
<dbReference type="SMART" id="SM00346">
    <property type="entry name" value="HTH_ICLR"/>
    <property type="match status" value="1"/>
</dbReference>
<keyword evidence="2" id="KW-0805">Transcription regulation</keyword>
<evidence type="ECO:0000259" key="7">
    <source>
        <dbReference type="PROSITE" id="PS51077"/>
    </source>
</evidence>
<keyword evidence="10" id="KW-1185">Reference proteome</keyword>
<gene>
    <name evidence="9" type="ORF">IM660_00310</name>
</gene>
<dbReference type="InterPro" id="IPR050707">
    <property type="entry name" value="HTH_MetabolicPath_Reg"/>
</dbReference>
<evidence type="ECO:0000313" key="10">
    <source>
        <dbReference type="Proteomes" id="UP000593758"/>
    </source>
</evidence>
<name>A0A7M1SUR4_9MICO</name>
<evidence type="ECO:0000256" key="2">
    <source>
        <dbReference type="ARBA" id="ARBA00023015"/>
    </source>
</evidence>
<comment type="function">
    <text evidence="5">May be an activator protein for the gylABX operon.</text>
</comment>
<feature type="domain" description="IclR-ED" evidence="8">
    <location>
        <begin position="70"/>
        <end position="255"/>
    </location>
</feature>